<evidence type="ECO:0000259" key="3">
    <source>
        <dbReference type="Pfam" id="PF21294"/>
    </source>
</evidence>
<keyword evidence="5" id="KW-1185">Reference proteome</keyword>
<protein>
    <recommendedName>
        <fullName evidence="3">Polysaccharide lyase 14 domain-containing protein</fullName>
    </recommendedName>
</protein>
<dbReference type="PANTHER" id="PTHR40124">
    <property type="match status" value="1"/>
</dbReference>
<feature type="compositionally biased region" description="Basic residues" evidence="1">
    <location>
        <begin position="397"/>
        <end position="406"/>
    </location>
</feature>
<feature type="domain" description="Polysaccharide lyase 14" evidence="3">
    <location>
        <begin position="211"/>
        <end position="388"/>
    </location>
</feature>
<evidence type="ECO:0000313" key="4">
    <source>
        <dbReference type="EMBL" id="PPQ82372.1"/>
    </source>
</evidence>
<dbReference type="Proteomes" id="UP000283269">
    <property type="component" value="Unassembled WGS sequence"/>
</dbReference>
<feature type="domain" description="Polysaccharide lyase 14" evidence="3">
    <location>
        <begin position="498"/>
        <end position="534"/>
    </location>
</feature>
<dbReference type="Gene3D" id="2.60.120.200">
    <property type="match status" value="2"/>
</dbReference>
<dbReference type="InParanoid" id="A0A409WV42"/>
<keyword evidence="2" id="KW-0732">Signal</keyword>
<feature type="signal peptide" evidence="2">
    <location>
        <begin position="1"/>
        <end position="21"/>
    </location>
</feature>
<evidence type="ECO:0000256" key="2">
    <source>
        <dbReference type="SAM" id="SignalP"/>
    </source>
</evidence>
<name>A0A409WV42_PSICY</name>
<sequence>MVASRVLLWAILCCCTQSIYAAPTLEGFSSQIGSSASPKATACFPCHQTIPYKIDVDDVESLLLSPWSSPYTTVSSNTVSDYQQYPFSFSYITTASAPIPYSTLTITITKEEPTTITVSLAQTTITEILTVTGTSITSTPTSSIPSTTPDMTLGATKTAWFSPPNMTDLSSFQVSKFSGGEKNMKIIPYASAGDSDSDLSISSQEDAFPESKSSVMQLLYPANSIDPGQKPQGGAEFYASPIDISDARNVTMGYNVFFAEDFDWVLGGKLPGLYGGHSGCSGGNAALDCFSTRLMWRQDGAGELYLYAPKDKQTVALCSDPASVCDAAYGLSVGRGLFNWQAGSWTAVQQTVYLNTPGKQDGQFTLQVNGERAIYRDDIFYRDDINAKRTSIGKPTKTVRPKKTSTKKQELPTTTSTDDGNDGGLLGPILGGILAIWRRGEGRLTSDGSRNEQDVETSVSTPMHRERQTALVPRLTASSTQPSATPTVMVRSSEANSLKESEVKFVGIFFSTFFGGHEPKYATPQDQHVWFKDFSLTYNA</sequence>
<dbReference type="AlphaFoldDB" id="A0A409WV42"/>
<comment type="caution">
    <text evidence="4">The sequence shown here is derived from an EMBL/GenBank/DDBJ whole genome shotgun (WGS) entry which is preliminary data.</text>
</comment>
<feature type="region of interest" description="Disordered" evidence="1">
    <location>
        <begin position="391"/>
        <end position="424"/>
    </location>
</feature>
<proteinExistence type="predicted"/>
<accession>A0A409WV42</accession>
<dbReference type="OrthoDB" id="10069995at2759"/>
<dbReference type="STRING" id="93625.A0A409WV42"/>
<dbReference type="Pfam" id="PF21294">
    <property type="entry name" value="Polysacc_lyase_14"/>
    <property type="match status" value="2"/>
</dbReference>
<dbReference type="InterPro" id="IPR048958">
    <property type="entry name" value="Polysacc_lyase_14"/>
</dbReference>
<reference evidence="4 5" key="1">
    <citation type="journal article" date="2018" name="Evol. Lett.">
        <title>Horizontal gene cluster transfer increased hallucinogenic mushroom diversity.</title>
        <authorList>
            <person name="Reynolds H.T."/>
            <person name="Vijayakumar V."/>
            <person name="Gluck-Thaler E."/>
            <person name="Korotkin H.B."/>
            <person name="Matheny P.B."/>
            <person name="Slot J.C."/>
        </authorList>
    </citation>
    <scope>NUCLEOTIDE SEQUENCE [LARGE SCALE GENOMIC DNA]</scope>
    <source>
        <strain evidence="4 5">2631</strain>
    </source>
</reference>
<organism evidence="4 5">
    <name type="scientific">Psilocybe cyanescens</name>
    <dbReference type="NCBI Taxonomy" id="93625"/>
    <lineage>
        <taxon>Eukaryota</taxon>
        <taxon>Fungi</taxon>
        <taxon>Dikarya</taxon>
        <taxon>Basidiomycota</taxon>
        <taxon>Agaricomycotina</taxon>
        <taxon>Agaricomycetes</taxon>
        <taxon>Agaricomycetidae</taxon>
        <taxon>Agaricales</taxon>
        <taxon>Agaricineae</taxon>
        <taxon>Strophariaceae</taxon>
        <taxon>Psilocybe</taxon>
    </lineage>
</organism>
<gene>
    <name evidence="4" type="ORF">CVT25_008333</name>
</gene>
<feature type="compositionally biased region" description="Basic and acidic residues" evidence="1">
    <location>
        <begin position="443"/>
        <end position="453"/>
    </location>
</feature>
<evidence type="ECO:0000313" key="5">
    <source>
        <dbReference type="Proteomes" id="UP000283269"/>
    </source>
</evidence>
<feature type="chain" id="PRO_5019026813" description="Polysaccharide lyase 14 domain-containing protein" evidence="2">
    <location>
        <begin position="22"/>
        <end position="540"/>
    </location>
</feature>
<dbReference type="PANTHER" id="PTHR40124:SF1">
    <property type="entry name" value="DISAGGREGATASE RELATED REPEAT PROTEIN"/>
    <property type="match status" value="1"/>
</dbReference>
<feature type="region of interest" description="Disordered" evidence="1">
    <location>
        <begin position="443"/>
        <end position="467"/>
    </location>
</feature>
<evidence type="ECO:0000256" key="1">
    <source>
        <dbReference type="SAM" id="MobiDB-lite"/>
    </source>
</evidence>
<dbReference type="EMBL" id="NHYD01003146">
    <property type="protein sequence ID" value="PPQ82372.1"/>
    <property type="molecule type" value="Genomic_DNA"/>
</dbReference>